<evidence type="ECO:0000256" key="1">
    <source>
        <dbReference type="ARBA" id="ARBA00002486"/>
    </source>
</evidence>
<dbReference type="Pfam" id="PF01047">
    <property type="entry name" value="MarR"/>
    <property type="match status" value="1"/>
</dbReference>
<dbReference type="InterPro" id="IPR036388">
    <property type="entry name" value="WH-like_DNA-bd_sf"/>
</dbReference>
<dbReference type="PANTHER" id="PTHR18964">
    <property type="entry name" value="ROK (REPRESSOR, ORF, KINASE) FAMILY"/>
    <property type="match status" value="1"/>
</dbReference>
<dbReference type="STRING" id="1503961.SAMN05421736_106148"/>
<name>A0A1H3QG46_9BACI</name>
<keyword evidence="5" id="KW-0418">Kinase</keyword>
<protein>
    <submittedName>
        <fullName evidence="5">ROK family protein (Putative glucokinase)</fullName>
    </submittedName>
</protein>
<dbReference type="Gene3D" id="3.30.420.40">
    <property type="match status" value="2"/>
</dbReference>
<dbReference type="GO" id="GO:0016301">
    <property type="term" value="F:kinase activity"/>
    <property type="evidence" value="ECO:0007669"/>
    <property type="project" value="UniProtKB-KW"/>
</dbReference>
<keyword evidence="3" id="KW-0859">Xylose metabolism</keyword>
<keyword evidence="5" id="KW-0808">Transferase</keyword>
<dbReference type="GO" id="GO:0003700">
    <property type="term" value="F:DNA-binding transcription factor activity"/>
    <property type="evidence" value="ECO:0007669"/>
    <property type="project" value="InterPro"/>
</dbReference>
<dbReference type="InterPro" id="IPR036390">
    <property type="entry name" value="WH_DNA-bd_sf"/>
</dbReference>
<accession>A0A1H3QG46</accession>
<proteinExistence type="inferred from homology"/>
<dbReference type="CDD" id="cd24076">
    <property type="entry name" value="ASKHA_ATPase_ROK_BsXylR-like"/>
    <property type="match status" value="1"/>
</dbReference>
<dbReference type="InterPro" id="IPR000835">
    <property type="entry name" value="HTH_MarR-typ"/>
</dbReference>
<comment type="similarity">
    <text evidence="2">Belongs to the ROK (NagC/XylR) family.</text>
</comment>
<reference evidence="6" key="1">
    <citation type="submission" date="2016-10" db="EMBL/GenBank/DDBJ databases">
        <authorList>
            <person name="Varghese N."/>
            <person name="Submissions S."/>
        </authorList>
    </citation>
    <scope>NUCLEOTIDE SEQUENCE [LARGE SCALE GENOMIC DNA]</scope>
    <source>
        <strain evidence="6">SP</strain>
    </source>
</reference>
<evidence type="ECO:0000313" key="6">
    <source>
        <dbReference type="Proteomes" id="UP000198935"/>
    </source>
</evidence>
<dbReference type="SUPFAM" id="SSF53067">
    <property type="entry name" value="Actin-like ATPase domain"/>
    <property type="match status" value="1"/>
</dbReference>
<keyword evidence="6" id="KW-1185">Reference proteome</keyword>
<dbReference type="PROSITE" id="PS01125">
    <property type="entry name" value="ROK"/>
    <property type="match status" value="1"/>
</dbReference>
<dbReference type="InterPro" id="IPR043129">
    <property type="entry name" value="ATPase_NBD"/>
</dbReference>
<dbReference type="InterPro" id="IPR000600">
    <property type="entry name" value="ROK"/>
</dbReference>
<dbReference type="EMBL" id="FNPI01000006">
    <property type="protein sequence ID" value="SDZ12018.1"/>
    <property type="molecule type" value="Genomic_DNA"/>
</dbReference>
<evidence type="ECO:0000256" key="2">
    <source>
        <dbReference type="ARBA" id="ARBA00006479"/>
    </source>
</evidence>
<evidence type="ECO:0000259" key="4">
    <source>
        <dbReference type="Pfam" id="PF01047"/>
    </source>
</evidence>
<dbReference type="Proteomes" id="UP000198935">
    <property type="component" value="Unassembled WGS sequence"/>
</dbReference>
<comment type="function">
    <text evidence="1">Transcriptional repressor of xylose-utilizing enzymes.</text>
</comment>
<dbReference type="GO" id="GO:0042732">
    <property type="term" value="P:D-xylose metabolic process"/>
    <property type="evidence" value="ECO:0007669"/>
    <property type="project" value="UniProtKB-KW"/>
</dbReference>
<dbReference type="AlphaFoldDB" id="A0A1H3QG46"/>
<keyword evidence="3" id="KW-0119">Carbohydrate metabolism</keyword>
<sequence>MASQLTGSFQLMKSLNRSLVLNTIRIHESISRSEIAKKTKLTPPTVTNIVNELLKESLVVEKEPGVSSGGRKPILLTINSGSRCVIGIDVGVKKIRCALSDLNGRLIIKKLETIPTQLTKALFLTCLKNILTDFLQEIGAMREKVIGIGIAMHGIVDSEAGISLFAPSLMLENIPVKAELEAAFGLPVRIENDAKALAIGEKWFGNGKEVNDLITINIGEGIGAGVILNNRLYHGQDSLAGEIGHTIIDLDGPRCSCGNFGCFQTLASGQALRERALKEISLGQKTMLLEKAAGDLETIDGQMIYDCALAGDALSIQVLHQTARYIGVGIVNMIHFLNPSLVIIGGGVSKAKEFILEPIREVVERKALTQKAKQSDVIISALGEEGSLIGAVTLVLAELFATDYPD</sequence>
<gene>
    <name evidence="5" type="ORF">SAMN05421736_106148</name>
</gene>
<dbReference type="PANTHER" id="PTHR18964:SF149">
    <property type="entry name" value="BIFUNCTIONAL UDP-N-ACETYLGLUCOSAMINE 2-EPIMERASE_N-ACETYLMANNOSAMINE KINASE"/>
    <property type="match status" value="1"/>
</dbReference>
<feature type="domain" description="HTH marR-type" evidence="4">
    <location>
        <begin position="16"/>
        <end position="59"/>
    </location>
</feature>
<evidence type="ECO:0000256" key="3">
    <source>
        <dbReference type="ARBA" id="ARBA00022629"/>
    </source>
</evidence>
<dbReference type="OrthoDB" id="9796533at2"/>
<dbReference type="InterPro" id="IPR049874">
    <property type="entry name" value="ROK_cs"/>
</dbReference>
<evidence type="ECO:0000313" key="5">
    <source>
        <dbReference type="EMBL" id="SDZ12018.1"/>
    </source>
</evidence>
<dbReference type="Pfam" id="PF00480">
    <property type="entry name" value="ROK"/>
    <property type="match status" value="1"/>
</dbReference>
<dbReference type="SUPFAM" id="SSF46785">
    <property type="entry name" value="Winged helix' DNA-binding domain"/>
    <property type="match status" value="1"/>
</dbReference>
<dbReference type="Gene3D" id="1.10.10.10">
    <property type="entry name" value="Winged helix-like DNA-binding domain superfamily/Winged helix DNA-binding domain"/>
    <property type="match status" value="1"/>
</dbReference>
<organism evidence="5 6">
    <name type="scientific">Evansella caseinilytica</name>
    <dbReference type="NCBI Taxonomy" id="1503961"/>
    <lineage>
        <taxon>Bacteria</taxon>
        <taxon>Bacillati</taxon>
        <taxon>Bacillota</taxon>
        <taxon>Bacilli</taxon>
        <taxon>Bacillales</taxon>
        <taxon>Bacillaceae</taxon>
        <taxon>Evansella</taxon>
    </lineage>
</organism>